<name>R7TS83_CAPTE</name>
<evidence type="ECO:0000256" key="1">
    <source>
        <dbReference type="SAM" id="Phobius"/>
    </source>
</evidence>
<dbReference type="EnsemblMetazoa" id="CapteT205095">
    <property type="protein sequence ID" value="CapteP205095"/>
    <property type="gene ID" value="CapteG205095"/>
</dbReference>
<keyword evidence="1" id="KW-0472">Membrane</keyword>
<evidence type="ECO:0000313" key="4">
    <source>
        <dbReference type="Proteomes" id="UP000014760"/>
    </source>
</evidence>
<keyword evidence="1" id="KW-1133">Transmembrane helix</keyword>
<dbReference type="Proteomes" id="UP000014760">
    <property type="component" value="Unassembled WGS sequence"/>
</dbReference>
<reference evidence="3" key="3">
    <citation type="submission" date="2015-06" db="UniProtKB">
        <authorList>
            <consortium name="EnsemblMetazoa"/>
        </authorList>
    </citation>
    <scope>IDENTIFICATION</scope>
</reference>
<feature type="transmembrane region" description="Helical" evidence="1">
    <location>
        <begin position="77"/>
        <end position="97"/>
    </location>
</feature>
<proteinExistence type="predicted"/>
<reference evidence="4" key="1">
    <citation type="submission" date="2012-12" db="EMBL/GenBank/DDBJ databases">
        <authorList>
            <person name="Hellsten U."/>
            <person name="Grimwood J."/>
            <person name="Chapman J.A."/>
            <person name="Shapiro H."/>
            <person name="Aerts A."/>
            <person name="Otillar R.P."/>
            <person name="Terry A.Y."/>
            <person name="Boore J.L."/>
            <person name="Simakov O."/>
            <person name="Marletaz F."/>
            <person name="Cho S.-J."/>
            <person name="Edsinger-Gonzales E."/>
            <person name="Havlak P."/>
            <person name="Kuo D.-H."/>
            <person name="Larsson T."/>
            <person name="Lv J."/>
            <person name="Arendt D."/>
            <person name="Savage R."/>
            <person name="Osoegawa K."/>
            <person name="de Jong P."/>
            <person name="Lindberg D.R."/>
            <person name="Seaver E.C."/>
            <person name="Weisblat D.A."/>
            <person name="Putnam N.H."/>
            <person name="Grigoriev I.V."/>
            <person name="Rokhsar D.S."/>
        </authorList>
    </citation>
    <scope>NUCLEOTIDE SEQUENCE</scope>
    <source>
        <strain evidence="4">I ESC-2004</strain>
    </source>
</reference>
<dbReference type="EMBL" id="KB308725">
    <property type="protein sequence ID" value="ELT96768.1"/>
    <property type="molecule type" value="Genomic_DNA"/>
</dbReference>
<evidence type="ECO:0000313" key="3">
    <source>
        <dbReference type="EnsemblMetazoa" id="CapteP205095"/>
    </source>
</evidence>
<evidence type="ECO:0000313" key="2">
    <source>
        <dbReference type="EMBL" id="ELT96768.1"/>
    </source>
</evidence>
<keyword evidence="1" id="KW-0812">Transmembrane</keyword>
<accession>R7TS83</accession>
<reference evidence="2 4" key="2">
    <citation type="journal article" date="2013" name="Nature">
        <title>Insights into bilaterian evolution from three spiralian genomes.</title>
        <authorList>
            <person name="Simakov O."/>
            <person name="Marletaz F."/>
            <person name="Cho S.J."/>
            <person name="Edsinger-Gonzales E."/>
            <person name="Havlak P."/>
            <person name="Hellsten U."/>
            <person name="Kuo D.H."/>
            <person name="Larsson T."/>
            <person name="Lv J."/>
            <person name="Arendt D."/>
            <person name="Savage R."/>
            <person name="Osoegawa K."/>
            <person name="de Jong P."/>
            <person name="Grimwood J."/>
            <person name="Chapman J.A."/>
            <person name="Shapiro H."/>
            <person name="Aerts A."/>
            <person name="Otillar R.P."/>
            <person name="Terry A.Y."/>
            <person name="Boore J.L."/>
            <person name="Grigoriev I.V."/>
            <person name="Lindberg D.R."/>
            <person name="Seaver E.C."/>
            <person name="Weisblat D.A."/>
            <person name="Putnam N.H."/>
            <person name="Rokhsar D.S."/>
        </authorList>
    </citation>
    <scope>NUCLEOTIDE SEQUENCE</scope>
    <source>
        <strain evidence="2 4">I ESC-2004</strain>
    </source>
</reference>
<organism evidence="2">
    <name type="scientific">Capitella teleta</name>
    <name type="common">Polychaete worm</name>
    <dbReference type="NCBI Taxonomy" id="283909"/>
    <lineage>
        <taxon>Eukaryota</taxon>
        <taxon>Metazoa</taxon>
        <taxon>Spiralia</taxon>
        <taxon>Lophotrochozoa</taxon>
        <taxon>Annelida</taxon>
        <taxon>Polychaeta</taxon>
        <taxon>Sedentaria</taxon>
        <taxon>Scolecida</taxon>
        <taxon>Capitellidae</taxon>
        <taxon>Capitella</taxon>
    </lineage>
</organism>
<keyword evidence="4" id="KW-1185">Reference proteome</keyword>
<sequence>MGIKSGRVKAYVEFGQFSVTISYRGRKIKLKLKKRHMTMSSISDEHVTDNGTGLQFEGSTTPASSPAFQLSTIAKHFLVVGVLMVVVLILAAINAYLDYRHRPHSRWHLSWGSKSTPSVTRSQSSNPKITVKMRPNTNMFI</sequence>
<protein>
    <submittedName>
        <fullName evidence="2 3">Uncharacterized protein</fullName>
    </submittedName>
</protein>
<dbReference type="EMBL" id="AMQN01002218">
    <property type="status" value="NOT_ANNOTATED_CDS"/>
    <property type="molecule type" value="Genomic_DNA"/>
</dbReference>
<dbReference type="HOGENOM" id="CLU_1827135_0_0_1"/>
<gene>
    <name evidence="2" type="ORF">CAPTEDRAFT_205095</name>
</gene>
<dbReference type="AlphaFoldDB" id="R7TS83"/>